<comment type="caution">
    <text evidence="2">The sequence shown here is derived from an EMBL/GenBank/DDBJ whole genome shotgun (WGS) entry which is preliminary data.</text>
</comment>
<gene>
    <name evidence="2" type="ORF">CONPUDRAFT_82807</name>
</gene>
<proteinExistence type="predicted"/>
<reference evidence="3" key="1">
    <citation type="journal article" date="2012" name="Science">
        <title>The Paleozoic origin of enzymatic lignin decomposition reconstructed from 31 fungal genomes.</title>
        <authorList>
            <person name="Floudas D."/>
            <person name="Binder M."/>
            <person name="Riley R."/>
            <person name="Barry K."/>
            <person name="Blanchette R.A."/>
            <person name="Henrissat B."/>
            <person name="Martinez A.T."/>
            <person name="Otillar R."/>
            <person name="Spatafora J.W."/>
            <person name="Yadav J.S."/>
            <person name="Aerts A."/>
            <person name="Benoit I."/>
            <person name="Boyd A."/>
            <person name="Carlson A."/>
            <person name="Copeland A."/>
            <person name="Coutinho P.M."/>
            <person name="de Vries R.P."/>
            <person name="Ferreira P."/>
            <person name="Findley K."/>
            <person name="Foster B."/>
            <person name="Gaskell J."/>
            <person name="Glotzer D."/>
            <person name="Gorecki P."/>
            <person name="Heitman J."/>
            <person name="Hesse C."/>
            <person name="Hori C."/>
            <person name="Igarashi K."/>
            <person name="Jurgens J.A."/>
            <person name="Kallen N."/>
            <person name="Kersten P."/>
            <person name="Kohler A."/>
            <person name="Kuees U."/>
            <person name="Kumar T.K.A."/>
            <person name="Kuo A."/>
            <person name="LaButti K."/>
            <person name="Larrondo L.F."/>
            <person name="Lindquist E."/>
            <person name="Ling A."/>
            <person name="Lombard V."/>
            <person name="Lucas S."/>
            <person name="Lundell T."/>
            <person name="Martin R."/>
            <person name="McLaughlin D.J."/>
            <person name="Morgenstern I."/>
            <person name="Morin E."/>
            <person name="Murat C."/>
            <person name="Nagy L.G."/>
            <person name="Nolan M."/>
            <person name="Ohm R.A."/>
            <person name="Patyshakuliyeva A."/>
            <person name="Rokas A."/>
            <person name="Ruiz-Duenas F.J."/>
            <person name="Sabat G."/>
            <person name="Salamov A."/>
            <person name="Samejima M."/>
            <person name="Schmutz J."/>
            <person name="Slot J.C."/>
            <person name="St John F."/>
            <person name="Stenlid J."/>
            <person name="Sun H."/>
            <person name="Sun S."/>
            <person name="Syed K."/>
            <person name="Tsang A."/>
            <person name="Wiebenga A."/>
            <person name="Young D."/>
            <person name="Pisabarro A."/>
            <person name="Eastwood D.C."/>
            <person name="Martin F."/>
            <person name="Cullen D."/>
            <person name="Grigoriev I.V."/>
            <person name="Hibbett D.S."/>
        </authorList>
    </citation>
    <scope>NUCLEOTIDE SEQUENCE [LARGE SCALE GENOMIC DNA]</scope>
    <source>
        <strain evidence="3">RWD-64-598 SS2</strain>
    </source>
</reference>
<feature type="region of interest" description="Disordered" evidence="1">
    <location>
        <begin position="1"/>
        <end position="53"/>
    </location>
</feature>
<name>A0A5M3MPS5_CONPW</name>
<evidence type="ECO:0000313" key="2">
    <source>
        <dbReference type="EMBL" id="EIW80704.1"/>
    </source>
</evidence>
<dbReference type="Proteomes" id="UP000053558">
    <property type="component" value="Unassembled WGS sequence"/>
</dbReference>
<feature type="compositionally biased region" description="Polar residues" evidence="1">
    <location>
        <begin position="7"/>
        <end position="19"/>
    </location>
</feature>
<dbReference type="EMBL" id="JH711579">
    <property type="protein sequence ID" value="EIW80704.1"/>
    <property type="molecule type" value="Genomic_DNA"/>
</dbReference>
<dbReference type="AlphaFoldDB" id="A0A5M3MPS5"/>
<organism evidence="2 3">
    <name type="scientific">Coniophora puteana (strain RWD-64-598)</name>
    <name type="common">Brown rot fungus</name>
    <dbReference type="NCBI Taxonomy" id="741705"/>
    <lineage>
        <taxon>Eukaryota</taxon>
        <taxon>Fungi</taxon>
        <taxon>Dikarya</taxon>
        <taxon>Basidiomycota</taxon>
        <taxon>Agaricomycotina</taxon>
        <taxon>Agaricomycetes</taxon>
        <taxon>Agaricomycetidae</taxon>
        <taxon>Boletales</taxon>
        <taxon>Coniophorineae</taxon>
        <taxon>Coniophoraceae</taxon>
        <taxon>Coniophora</taxon>
    </lineage>
</organism>
<dbReference type="RefSeq" id="XP_007769585.1">
    <property type="nucleotide sequence ID" value="XM_007771395.1"/>
</dbReference>
<accession>A0A5M3MPS5</accession>
<evidence type="ECO:0000313" key="3">
    <source>
        <dbReference type="Proteomes" id="UP000053558"/>
    </source>
</evidence>
<dbReference type="KEGG" id="cput:CONPUDRAFT_82807"/>
<sequence length="91" mass="9886">MEAPVYQLSNAPASETSPGDASLDWPETSSGAAASPAPFRVNRGQEKTSANADKSCGHWWRTMQCLLHEYMEIPRRNVLNARPSGGRSHGC</sequence>
<protein>
    <submittedName>
        <fullName evidence="2">Uncharacterized protein</fullName>
    </submittedName>
</protein>
<keyword evidence="3" id="KW-1185">Reference proteome</keyword>
<dbReference type="GeneID" id="19210477"/>
<evidence type="ECO:0000256" key="1">
    <source>
        <dbReference type="SAM" id="MobiDB-lite"/>
    </source>
</evidence>